<name>A0A3E1B5D0_RHILT</name>
<keyword evidence="1" id="KW-1133">Transmembrane helix</keyword>
<accession>A0A3E1B5D0</accession>
<feature type="transmembrane region" description="Helical" evidence="1">
    <location>
        <begin position="12"/>
        <end position="36"/>
    </location>
</feature>
<evidence type="ECO:0000256" key="1">
    <source>
        <dbReference type="SAM" id="Phobius"/>
    </source>
</evidence>
<dbReference type="Proteomes" id="UP000256748">
    <property type="component" value="Unassembled WGS sequence"/>
</dbReference>
<dbReference type="EMBL" id="NAOO01000034">
    <property type="protein sequence ID" value="RFB86109.1"/>
    <property type="molecule type" value="Genomic_DNA"/>
</dbReference>
<proteinExistence type="predicted"/>
<keyword evidence="1" id="KW-0472">Membrane</keyword>
<protein>
    <recommendedName>
        <fullName evidence="4">Transmembrane protein</fullName>
    </recommendedName>
</protein>
<feature type="transmembrane region" description="Helical" evidence="1">
    <location>
        <begin position="42"/>
        <end position="64"/>
    </location>
</feature>
<gene>
    <name evidence="2" type="ORF">B5K10_24990</name>
</gene>
<dbReference type="AlphaFoldDB" id="A0A3E1B5D0"/>
<comment type="caution">
    <text evidence="2">The sequence shown here is derived from an EMBL/GenBank/DDBJ whole genome shotgun (WGS) entry which is preliminary data.</text>
</comment>
<reference evidence="2 3" key="1">
    <citation type="submission" date="2017-03" db="EMBL/GenBank/DDBJ databases">
        <title>Genome analysis of Rhizobial strains effectives or ineffectives for nitrogen fixation isolated from bean seeds.</title>
        <authorList>
            <person name="Peralta H."/>
            <person name="Aguilar-Vera A."/>
            <person name="Mora Y."/>
            <person name="Vargas-Lagunas C."/>
            <person name="Girard L."/>
            <person name="Mora J."/>
        </authorList>
    </citation>
    <scope>NUCLEOTIDE SEQUENCE [LARGE SCALE GENOMIC DNA]</scope>
    <source>
        <strain evidence="2 3">CCGM5</strain>
    </source>
</reference>
<evidence type="ECO:0000313" key="3">
    <source>
        <dbReference type="Proteomes" id="UP000256748"/>
    </source>
</evidence>
<keyword evidence="1" id="KW-0812">Transmembrane</keyword>
<dbReference type="RefSeq" id="WP_116275326.1">
    <property type="nucleotide sequence ID" value="NZ_KZ859527.1"/>
</dbReference>
<evidence type="ECO:0000313" key="2">
    <source>
        <dbReference type="EMBL" id="RFB86109.1"/>
    </source>
</evidence>
<evidence type="ECO:0008006" key="4">
    <source>
        <dbReference type="Google" id="ProtNLM"/>
    </source>
</evidence>
<organism evidence="2 3">
    <name type="scientific">Rhizobium leguminosarum bv. trifolii</name>
    <dbReference type="NCBI Taxonomy" id="386"/>
    <lineage>
        <taxon>Bacteria</taxon>
        <taxon>Pseudomonadati</taxon>
        <taxon>Pseudomonadota</taxon>
        <taxon>Alphaproteobacteria</taxon>
        <taxon>Hyphomicrobiales</taxon>
        <taxon>Rhizobiaceae</taxon>
        <taxon>Rhizobium/Agrobacterium group</taxon>
        <taxon>Rhizobium</taxon>
    </lineage>
</organism>
<sequence>MTVIADVFKEIFSMFVADVWLTLAVLVLVLSIAIGIDSTPSSMHLLLGFTMLAGCLLIIVAATVRYTRRMKREKDQ</sequence>